<reference evidence="2" key="1">
    <citation type="submission" date="2017-08" db="EMBL/GenBank/DDBJ databases">
        <authorList>
            <person name="Alvarez-Ponce D."/>
            <person name="Weitzman C.L."/>
            <person name="Tillett R.L."/>
            <person name="Sandmeier F.C."/>
            <person name="Tracy C.R."/>
        </authorList>
    </citation>
    <scope>NUCLEOTIDE SEQUENCE [LARGE SCALE GENOMIC DNA]</scope>
    <source>
        <strain evidence="2">723</strain>
    </source>
</reference>
<accession>A0A269TKY3</accession>
<dbReference type="Proteomes" id="UP000216943">
    <property type="component" value="Unassembled WGS sequence"/>
</dbReference>
<dbReference type="EMBL" id="NQNY01000005">
    <property type="protein sequence ID" value="PAK21425.1"/>
    <property type="molecule type" value="Genomic_DNA"/>
</dbReference>
<protein>
    <submittedName>
        <fullName evidence="1">Uncharacterized protein</fullName>
    </submittedName>
</protein>
<dbReference type="RefSeq" id="WP_095334730.1">
    <property type="nucleotide sequence ID" value="NZ_NQNY01000005.1"/>
</dbReference>
<gene>
    <name evidence="1" type="ORF">CJJ23_02130</name>
</gene>
<name>A0A269TKY3_9BACT</name>
<sequence length="129" mass="15484">MAPLLTPLKIKSYFKFKENQQTDEIIIISEDEKSYFFNELFTDESLGNYSLKTQKQNYYIDRYISYEIEKIHLDNLILNEIIEGNFFEERIKIKLLHTIYESLDKNMDDHTIVLLRPKKIVEQAKAEQL</sequence>
<comment type="caution">
    <text evidence="1">The sequence shown here is derived from an EMBL/GenBank/DDBJ whole genome shotgun (WGS) entry which is preliminary data.</text>
</comment>
<organism evidence="1 2">
    <name type="scientific">Mycoplasmopsis agassizii</name>
    <dbReference type="NCBI Taxonomy" id="33922"/>
    <lineage>
        <taxon>Bacteria</taxon>
        <taxon>Bacillati</taxon>
        <taxon>Mycoplasmatota</taxon>
        <taxon>Mycoplasmoidales</taxon>
        <taxon>Metamycoplasmataceae</taxon>
        <taxon>Mycoplasmopsis</taxon>
    </lineage>
</organism>
<evidence type="ECO:0000313" key="1">
    <source>
        <dbReference type="EMBL" id="PAK21425.1"/>
    </source>
</evidence>
<proteinExistence type="predicted"/>
<evidence type="ECO:0000313" key="2">
    <source>
        <dbReference type="Proteomes" id="UP000216943"/>
    </source>
</evidence>
<dbReference type="AlphaFoldDB" id="A0A269TKY3"/>
<dbReference type="OrthoDB" id="9876370at2"/>